<protein>
    <submittedName>
        <fullName evidence="1">Uncharacterized protein</fullName>
    </submittedName>
</protein>
<gene>
    <name evidence="1" type="ORF">CFAM422_005685</name>
</gene>
<keyword evidence="2" id="KW-1185">Reference proteome</keyword>
<evidence type="ECO:0000313" key="2">
    <source>
        <dbReference type="Proteomes" id="UP000801864"/>
    </source>
</evidence>
<dbReference type="EMBL" id="QLNT01000009">
    <property type="protein sequence ID" value="KAF3072221.1"/>
    <property type="molecule type" value="Genomic_DNA"/>
</dbReference>
<reference evidence="1 2" key="1">
    <citation type="submission" date="2018-06" db="EMBL/GenBank/DDBJ databases">
        <title>Genome analysis of cellulolytic fungus Trichoderma lentiforme CFAM-422.</title>
        <authorList>
            <person name="Steindorff A.S."/>
            <person name="Formighieri E.F."/>
            <person name="Midorikawa G.E.O."/>
            <person name="Tamietti M.S."/>
            <person name="Ramos E.Z."/>
            <person name="Silva A.S."/>
            <person name="Bon E.P.S."/>
            <person name="Mendes T.D."/>
            <person name="Damaso M.C.T."/>
            <person name="Favaro L.C.L."/>
        </authorList>
    </citation>
    <scope>NUCLEOTIDE SEQUENCE [LARGE SCALE GENOMIC DNA]</scope>
    <source>
        <strain evidence="1 2">CFAM-422</strain>
    </source>
</reference>
<accession>A0A9P4XFF0</accession>
<sequence length="63" mass="7211">MSPVMQASTTFRAYAMAQKAALGQEQTEKMTMHVDMQVLRGWEGRSRAFYRFADPGCLCHREP</sequence>
<organism evidence="1 2">
    <name type="scientific">Trichoderma lentiforme</name>
    <dbReference type="NCBI Taxonomy" id="1567552"/>
    <lineage>
        <taxon>Eukaryota</taxon>
        <taxon>Fungi</taxon>
        <taxon>Dikarya</taxon>
        <taxon>Ascomycota</taxon>
        <taxon>Pezizomycotina</taxon>
        <taxon>Sordariomycetes</taxon>
        <taxon>Hypocreomycetidae</taxon>
        <taxon>Hypocreales</taxon>
        <taxon>Hypocreaceae</taxon>
        <taxon>Trichoderma</taxon>
    </lineage>
</organism>
<comment type="caution">
    <text evidence="1">The sequence shown here is derived from an EMBL/GenBank/DDBJ whole genome shotgun (WGS) entry which is preliminary data.</text>
</comment>
<dbReference type="AlphaFoldDB" id="A0A9P4XFF0"/>
<name>A0A9P4XFF0_9HYPO</name>
<proteinExistence type="predicted"/>
<evidence type="ECO:0000313" key="1">
    <source>
        <dbReference type="EMBL" id="KAF3072221.1"/>
    </source>
</evidence>
<dbReference type="Proteomes" id="UP000801864">
    <property type="component" value="Unassembled WGS sequence"/>
</dbReference>